<gene>
    <name evidence="3" type="primary">LOC109485573</name>
</gene>
<dbReference type="RefSeq" id="XP_019644816.1">
    <property type="nucleotide sequence ID" value="XM_019789257.1"/>
</dbReference>
<dbReference type="PROSITE" id="PS50853">
    <property type="entry name" value="FN3"/>
    <property type="match status" value="1"/>
</dbReference>
<dbReference type="Gene3D" id="2.120.10.30">
    <property type="entry name" value="TolB, C-terminal domain"/>
    <property type="match status" value="1"/>
</dbReference>
<dbReference type="InterPro" id="IPR011042">
    <property type="entry name" value="6-blade_b-propeller_TolB-like"/>
</dbReference>
<dbReference type="InterPro" id="IPR003961">
    <property type="entry name" value="FN3_dom"/>
</dbReference>
<dbReference type="GeneID" id="109485573"/>
<name>A0A6P5AS38_BRABE</name>
<sequence>MDLAHAGQTNLTNSTTHQRIADQDHLQAVTISYSSLRLFFPDRQMNVMLSTFIDGSDQEDFHANTQSPQLTDVKSLTHFEESFFWTRGDDRVYKEHLNEDTGQFYHNQFSFNIEFFFGPFVGLEMYHPSMQPVPVPANPPQDLRVLFGEDSVFLSWLEPEQLSTFGKGAWKDWRYELEVQNLDNLSENSTCVSDITAYNYTLQQLEKGTQYSFSVRAYSGGGPGPWSDSFVGRVYSQEALEYHG</sequence>
<dbReference type="OrthoDB" id="65481at2759"/>
<dbReference type="CDD" id="cd00063">
    <property type="entry name" value="FN3"/>
    <property type="match status" value="1"/>
</dbReference>
<dbReference type="Proteomes" id="UP000515135">
    <property type="component" value="Unplaced"/>
</dbReference>
<feature type="domain" description="Fibronectin type-III" evidence="1">
    <location>
        <begin position="139"/>
        <end position="239"/>
    </location>
</feature>
<dbReference type="AlphaFoldDB" id="A0A6P5AS38"/>
<dbReference type="Gene3D" id="2.60.40.10">
    <property type="entry name" value="Immunoglobulins"/>
    <property type="match status" value="1"/>
</dbReference>
<accession>A0A6P5AS38</accession>
<organism evidence="2 3">
    <name type="scientific">Branchiostoma belcheri</name>
    <name type="common">Amphioxus</name>
    <dbReference type="NCBI Taxonomy" id="7741"/>
    <lineage>
        <taxon>Eukaryota</taxon>
        <taxon>Metazoa</taxon>
        <taxon>Chordata</taxon>
        <taxon>Cephalochordata</taxon>
        <taxon>Leptocardii</taxon>
        <taxon>Amphioxiformes</taxon>
        <taxon>Branchiostomatidae</taxon>
        <taxon>Branchiostoma</taxon>
    </lineage>
</organism>
<dbReference type="SUPFAM" id="SSF49265">
    <property type="entry name" value="Fibronectin type III"/>
    <property type="match status" value="1"/>
</dbReference>
<keyword evidence="2" id="KW-1185">Reference proteome</keyword>
<evidence type="ECO:0000313" key="3">
    <source>
        <dbReference type="RefSeq" id="XP_019644816.1"/>
    </source>
</evidence>
<dbReference type="SMART" id="SM00060">
    <property type="entry name" value="FN3"/>
    <property type="match status" value="1"/>
</dbReference>
<protein>
    <submittedName>
        <fullName evidence="3">Proto-oncogene tyrosine-protein kinase ROS-like</fullName>
    </submittedName>
</protein>
<evidence type="ECO:0000313" key="2">
    <source>
        <dbReference type="Proteomes" id="UP000515135"/>
    </source>
</evidence>
<dbReference type="KEGG" id="bbel:109485573"/>
<reference evidence="3" key="1">
    <citation type="submission" date="2025-08" db="UniProtKB">
        <authorList>
            <consortium name="RefSeq"/>
        </authorList>
    </citation>
    <scope>IDENTIFICATION</scope>
    <source>
        <tissue evidence="3">Gonad</tissue>
    </source>
</reference>
<evidence type="ECO:0000259" key="1">
    <source>
        <dbReference type="PROSITE" id="PS50853"/>
    </source>
</evidence>
<dbReference type="Pfam" id="PF00041">
    <property type="entry name" value="fn3"/>
    <property type="match status" value="1"/>
</dbReference>
<proteinExistence type="predicted"/>
<dbReference type="InterPro" id="IPR036116">
    <property type="entry name" value="FN3_sf"/>
</dbReference>
<dbReference type="InterPro" id="IPR013783">
    <property type="entry name" value="Ig-like_fold"/>
</dbReference>